<dbReference type="SUPFAM" id="SSF50118">
    <property type="entry name" value="Cell growth inhibitor/plasmid maintenance toxic component"/>
    <property type="match status" value="1"/>
</dbReference>
<evidence type="ECO:0000256" key="2">
    <source>
        <dbReference type="ARBA" id="ARBA00022649"/>
    </source>
</evidence>
<protein>
    <submittedName>
        <fullName evidence="3">Transcriptional regulator</fullName>
    </submittedName>
</protein>
<dbReference type="PANTHER" id="PTHR33988">
    <property type="entry name" value="ENDORIBONUCLEASE MAZF-RELATED"/>
    <property type="match status" value="1"/>
</dbReference>
<dbReference type="GO" id="GO:0004521">
    <property type="term" value="F:RNA endonuclease activity"/>
    <property type="evidence" value="ECO:0007669"/>
    <property type="project" value="TreeGrafter"/>
</dbReference>
<evidence type="ECO:0000313" key="3">
    <source>
        <dbReference type="EMBL" id="KYC42207.1"/>
    </source>
</evidence>
<gene>
    <name evidence="3" type="ORF">WA1_19680</name>
</gene>
<dbReference type="Gene3D" id="2.30.30.110">
    <property type="match status" value="1"/>
</dbReference>
<dbReference type="GO" id="GO:0003677">
    <property type="term" value="F:DNA binding"/>
    <property type="evidence" value="ECO:0007669"/>
    <property type="project" value="InterPro"/>
</dbReference>
<dbReference type="OrthoDB" id="9808744at2"/>
<evidence type="ECO:0000256" key="1">
    <source>
        <dbReference type="ARBA" id="ARBA00007521"/>
    </source>
</evidence>
<dbReference type="InterPro" id="IPR011067">
    <property type="entry name" value="Plasmid_toxin/cell-grow_inhib"/>
</dbReference>
<dbReference type="EMBL" id="ANNX02000020">
    <property type="protein sequence ID" value="KYC42207.1"/>
    <property type="molecule type" value="Genomic_DNA"/>
</dbReference>
<dbReference type="RefSeq" id="WP_017741850.1">
    <property type="nucleotide sequence ID" value="NZ_KQ976354.1"/>
</dbReference>
<dbReference type="InterPro" id="IPR003477">
    <property type="entry name" value="PemK-like"/>
</dbReference>
<reference evidence="3 4" key="1">
    <citation type="journal article" date="2013" name="Genome Biol. Evol.">
        <title>Genomes of Stigonematalean cyanobacteria (subsection V) and the evolution of oxygenic photosynthesis from prokaryotes to plastids.</title>
        <authorList>
            <person name="Dagan T."/>
            <person name="Roettger M."/>
            <person name="Stucken K."/>
            <person name="Landan G."/>
            <person name="Koch R."/>
            <person name="Major P."/>
            <person name="Gould S.B."/>
            <person name="Goremykin V.V."/>
            <person name="Rippka R."/>
            <person name="Tandeau de Marsac N."/>
            <person name="Gugger M."/>
            <person name="Lockhart P.J."/>
            <person name="Allen J.F."/>
            <person name="Brune I."/>
            <person name="Maus I."/>
            <person name="Puhler A."/>
            <person name="Martin W.F."/>
        </authorList>
    </citation>
    <scope>NUCLEOTIDE SEQUENCE [LARGE SCALE GENOMIC DNA]</scope>
    <source>
        <strain evidence="3 4">PCC 7110</strain>
    </source>
</reference>
<sequence>MTTTSLEFGDIVTARFPEHNPQGREQQGYRPSIVVGFPNRIGIPRFSLVIVVPMTTDKGQLWALSSPHLYPRFPIGMAQLRTPSIALLDQVRVIDVNRIVAYRGSLTPDQYEPILIGLQRIISPEL</sequence>
<dbReference type="STRING" id="128403.WA1_19680"/>
<dbReference type="Pfam" id="PF02452">
    <property type="entry name" value="PemK_toxin"/>
    <property type="match status" value="1"/>
</dbReference>
<dbReference type="AlphaFoldDB" id="A0A139XBY5"/>
<organism evidence="3 4">
    <name type="scientific">Scytonema hofmannii PCC 7110</name>
    <dbReference type="NCBI Taxonomy" id="128403"/>
    <lineage>
        <taxon>Bacteria</taxon>
        <taxon>Bacillati</taxon>
        <taxon>Cyanobacteriota</taxon>
        <taxon>Cyanophyceae</taxon>
        <taxon>Nostocales</taxon>
        <taxon>Scytonemataceae</taxon>
        <taxon>Scytonema</taxon>
    </lineage>
</organism>
<dbReference type="GO" id="GO:0006402">
    <property type="term" value="P:mRNA catabolic process"/>
    <property type="evidence" value="ECO:0007669"/>
    <property type="project" value="TreeGrafter"/>
</dbReference>
<accession>A0A139XBY5</accession>
<dbReference type="GO" id="GO:0016075">
    <property type="term" value="P:rRNA catabolic process"/>
    <property type="evidence" value="ECO:0007669"/>
    <property type="project" value="TreeGrafter"/>
</dbReference>
<comment type="caution">
    <text evidence="3">The sequence shown here is derived from an EMBL/GenBank/DDBJ whole genome shotgun (WGS) entry which is preliminary data.</text>
</comment>
<comment type="similarity">
    <text evidence="1">Belongs to the PemK/MazF family.</text>
</comment>
<evidence type="ECO:0000313" key="4">
    <source>
        <dbReference type="Proteomes" id="UP000076925"/>
    </source>
</evidence>
<name>A0A139XBY5_9CYAN</name>
<dbReference type="PANTHER" id="PTHR33988:SF3">
    <property type="entry name" value="ENDORIBONUCLEASE TOXIN CHPB-RELATED"/>
    <property type="match status" value="1"/>
</dbReference>
<keyword evidence="2" id="KW-1277">Toxin-antitoxin system</keyword>
<proteinExistence type="inferred from homology"/>
<keyword evidence="4" id="KW-1185">Reference proteome</keyword>
<dbReference type="Proteomes" id="UP000076925">
    <property type="component" value="Unassembled WGS sequence"/>
</dbReference>